<keyword evidence="1" id="KW-0812">Transmembrane</keyword>
<keyword evidence="3" id="KW-1185">Reference proteome</keyword>
<reference evidence="2 3" key="1">
    <citation type="submission" date="2023-03" db="EMBL/GenBank/DDBJ databases">
        <title>Draft genome sequence of Thalassotalea insulae KCTC 62186T.</title>
        <authorList>
            <person name="Sawabe T."/>
        </authorList>
    </citation>
    <scope>NUCLEOTIDE SEQUENCE [LARGE SCALE GENOMIC DNA]</scope>
    <source>
        <strain evidence="2 3">KCTC 62186</strain>
    </source>
</reference>
<dbReference type="RefSeq" id="WP_284246434.1">
    <property type="nucleotide sequence ID" value="NZ_BSST01000001.1"/>
</dbReference>
<sequence>MYVIFMPIVAILYLITVTVLSYRLGKTKTENPKMAAIIGFVLAFLPPLALIYLAVLLFKEEVSIV</sequence>
<dbReference type="Proteomes" id="UP001157186">
    <property type="component" value="Unassembled WGS sequence"/>
</dbReference>
<evidence type="ECO:0000256" key="1">
    <source>
        <dbReference type="SAM" id="Phobius"/>
    </source>
</evidence>
<evidence type="ECO:0008006" key="4">
    <source>
        <dbReference type="Google" id="ProtNLM"/>
    </source>
</evidence>
<comment type="caution">
    <text evidence="2">The sequence shown here is derived from an EMBL/GenBank/DDBJ whole genome shotgun (WGS) entry which is preliminary data.</text>
</comment>
<protein>
    <recommendedName>
        <fullName evidence="4">Cardiolipin synthase N-terminal domain-containing protein</fullName>
    </recommendedName>
</protein>
<dbReference type="EMBL" id="BSST01000001">
    <property type="protein sequence ID" value="GLX80438.1"/>
    <property type="molecule type" value="Genomic_DNA"/>
</dbReference>
<evidence type="ECO:0000313" key="3">
    <source>
        <dbReference type="Proteomes" id="UP001157186"/>
    </source>
</evidence>
<feature type="transmembrane region" description="Helical" evidence="1">
    <location>
        <begin position="36"/>
        <end position="58"/>
    </location>
</feature>
<gene>
    <name evidence="2" type="ORF">tinsulaeT_37780</name>
</gene>
<proteinExistence type="predicted"/>
<name>A0ABQ6GWX4_9GAMM</name>
<feature type="transmembrane region" description="Helical" evidence="1">
    <location>
        <begin position="6"/>
        <end position="24"/>
    </location>
</feature>
<keyword evidence="1" id="KW-1133">Transmembrane helix</keyword>
<keyword evidence="1" id="KW-0472">Membrane</keyword>
<evidence type="ECO:0000313" key="2">
    <source>
        <dbReference type="EMBL" id="GLX80438.1"/>
    </source>
</evidence>
<accession>A0ABQ6GWX4</accession>
<organism evidence="2 3">
    <name type="scientific">Thalassotalea insulae</name>
    <dbReference type="NCBI Taxonomy" id="2056778"/>
    <lineage>
        <taxon>Bacteria</taxon>
        <taxon>Pseudomonadati</taxon>
        <taxon>Pseudomonadota</taxon>
        <taxon>Gammaproteobacteria</taxon>
        <taxon>Alteromonadales</taxon>
        <taxon>Colwelliaceae</taxon>
        <taxon>Thalassotalea</taxon>
    </lineage>
</organism>